<organism evidence="7 8">
    <name type="scientific">Candidatus Abyssobacteria bacterium SURF_17</name>
    <dbReference type="NCBI Taxonomy" id="2093361"/>
    <lineage>
        <taxon>Bacteria</taxon>
        <taxon>Pseudomonadati</taxon>
        <taxon>Candidatus Hydrogenedentota</taxon>
        <taxon>Candidatus Abyssobacteria</taxon>
    </lineage>
</organism>
<protein>
    <submittedName>
        <fullName evidence="7">FAD-binding protein</fullName>
    </submittedName>
</protein>
<dbReference type="SUPFAM" id="SSF56425">
    <property type="entry name" value="Succinate dehydrogenase/fumarate reductase flavoprotein, catalytic domain"/>
    <property type="match status" value="1"/>
</dbReference>
<dbReference type="Gene3D" id="3.90.700.10">
    <property type="entry name" value="Succinate dehydrogenase/fumarate reductase flavoprotein, catalytic domain"/>
    <property type="match status" value="1"/>
</dbReference>
<dbReference type="InterPro" id="IPR027477">
    <property type="entry name" value="Succ_DH/fumarate_Rdtase_cat_sf"/>
</dbReference>
<dbReference type="Gene3D" id="1.20.58.100">
    <property type="entry name" value="Fumarate reductase/succinate dehydrogenase flavoprotein-like, C-terminal domain"/>
    <property type="match status" value="1"/>
</dbReference>
<dbReference type="Gene3D" id="3.50.50.60">
    <property type="entry name" value="FAD/NAD(P)-binding domain"/>
    <property type="match status" value="1"/>
</dbReference>
<dbReference type="InterPro" id="IPR036188">
    <property type="entry name" value="FAD/NAD-bd_sf"/>
</dbReference>
<dbReference type="InterPro" id="IPR003953">
    <property type="entry name" value="FAD-dep_OxRdtase_2_FAD-bd"/>
</dbReference>
<evidence type="ECO:0000256" key="3">
    <source>
        <dbReference type="ARBA" id="ARBA00023002"/>
    </source>
</evidence>
<dbReference type="PANTHER" id="PTHR11632:SF51">
    <property type="entry name" value="SUCCINATE DEHYDROGENASE [UBIQUINONE] FLAVOPROTEIN SUBUNIT, MITOCHONDRIAL"/>
    <property type="match status" value="1"/>
</dbReference>
<dbReference type="GO" id="GO:0016491">
    <property type="term" value="F:oxidoreductase activity"/>
    <property type="evidence" value="ECO:0007669"/>
    <property type="project" value="UniProtKB-KW"/>
</dbReference>
<dbReference type="PRINTS" id="PR00411">
    <property type="entry name" value="PNDRDTASEI"/>
</dbReference>
<evidence type="ECO:0000313" key="7">
    <source>
        <dbReference type="EMBL" id="RJP70744.1"/>
    </source>
</evidence>
<feature type="domain" description="Fumarate reductase/succinate dehydrogenase flavoprotein-like C-terminal" evidence="6">
    <location>
        <begin position="449"/>
        <end position="565"/>
    </location>
</feature>
<dbReference type="SUPFAM" id="SSF46977">
    <property type="entry name" value="Succinate dehydrogenase/fumarate reductase flavoprotein C-terminal domain"/>
    <property type="match status" value="1"/>
</dbReference>
<dbReference type="PIRSF" id="PIRSF000171">
    <property type="entry name" value="SDHA_APRA_LASPO"/>
    <property type="match status" value="1"/>
</dbReference>
<evidence type="ECO:0000259" key="5">
    <source>
        <dbReference type="Pfam" id="PF00890"/>
    </source>
</evidence>
<dbReference type="EMBL" id="QZKI01000065">
    <property type="protein sequence ID" value="RJP70744.1"/>
    <property type="molecule type" value="Genomic_DNA"/>
</dbReference>
<dbReference type="InterPro" id="IPR037099">
    <property type="entry name" value="Fum_R/Succ_DH_flav-like_C_sf"/>
</dbReference>
<evidence type="ECO:0000313" key="8">
    <source>
        <dbReference type="Proteomes" id="UP000285961"/>
    </source>
</evidence>
<comment type="caution">
    <text evidence="7">The sequence shown here is derived from an EMBL/GenBank/DDBJ whole genome shotgun (WGS) entry which is preliminary data.</text>
</comment>
<dbReference type="InterPro" id="IPR015939">
    <property type="entry name" value="Fum_Rdtase/Succ_DH_flav-like_C"/>
</dbReference>
<accession>A0A419EZR1</accession>
<evidence type="ECO:0000259" key="6">
    <source>
        <dbReference type="Pfam" id="PF02910"/>
    </source>
</evidence>
<evidence type="ECO:0000256" key="2">
    <source>
        <dbReference type="ARBA" id="ARBA00022630"/>
    </source>
</evidence>
<evidence type="ECO:0000256" key="1">
    <source>
        <dbReference type="ARBA" id="ARBA00001974"/>
    </source>
</evidence>
<comment type="cofactor">
    <cofactor evidence="1">
        <name>FAD</name>
        <dbReference type="ChEBI" id="CHEBI:57692"/>
    </cofactor>
</comment>
<dbReference type="PANTHER" id="PTHR11632">
    <property type="entry name" value="SUCCINATE DEHYDROGENASE 2 FLAVOPROTEIN SUBUNIT"/>
    <property type="match status" value="1"/>
</dbReference>
<sequence length="607" mass="65598">MLTQLECDVLCIGAGGGGIVAAVTAAERGARVIVLSKRPYGSGNTRIAGGLVLLPNISPEDSPEALMRDMVVAGEFLNNQALVETFCERAPHAAELMEQFGVIFSRKRSGTLAPLPVPLAGHGFPRTLTIYSEGVPIGTALRGAASRVGVQVLDETIAVRLIGDGANVAGAIALRWLTGEMVMIRAKQTILATGGLGWLYYPHTSNSRAMTGDGYVLALRAGAELVDMEQQQFIPFALTHPEPMVGIVCGEPAIAGPYGRLLDAKGRQILTRVRMKTRAQVSAAMSLAKEHGIATQHGGMVLDLTPNLKKVLGTKMFEFLKRTFPSMIDAVRRAYGEDAAKGRTPWDVFPTAHYQMGGIKVTPDCRVWGVKNLFAIGEVQGGLHGGNRIGSTSLAELFVFGSLAGNLAAEAASRTGDISVDISTAKETSAHTNSLPGKSGSHKPIFLVRRLQRILWENVGPIRDEGRLTHALEEIQRIREMQSDVCISGRRECNPDWLDAIELDAMLLAGEVIVRSALMRKESRGGHVRLDYTRRDDKAWLKNIVVGMHDDTLALRAEDVPLSRIHLGSKGGANPLRERIQFLILNILPRKAQSKILDARLNLGDDS</sequence>
<dbReference type="InterPro" id="IPR030664">
    <property type="entry name" value="SdhA/FrdA/AprA"/>
</dbReference>
<dbReference type="PRINTS" id="PR00368">
    <property type="entry name" value="FADPNR"/>
</dbReference>
<keyword evidence="2" id="KW-0285">Flavoprotein</keyword>
<feature type="domain" description="FAD-dependent oxidoreductase 2 FAD-binding" evidence="5">
    <location>
        <begin position="8"/>
        <end position="394"/>
    </location>
</feature>
<reference evidence="7 8" key="1">
    <citation type="journal article" date="2017" name="ISME J.">
        <title>Energy and carbon metabolisms in a deep terrestrial subsurface fluid microbial community.</title>
        <authorList>
            <person name="Momper L."/>
            <person name="Jungbluth S.P."/>
            <person name="Lee M.D."/>
            <person name="Amend J.P."/>
        </authorList>
    </citation>
    <scope>NUCLEOTIDE SEQUENCE [LARGE SCALE GENOMIC DNA]</scope>
    <source>
        <strain evidence="7">SURF_17</strain>
    </source>
</reference>
<dbReference type="SUPFAM" id="SSF51905">
    <property type="entry name" value="FAD/NAD(P)-binding domain"/>
    <property type="match status" value="1"/>
</dbReference>
<dbReference type="Pfam" id="PF02910">
    <property type="entry name" value="Succ_DH_flav_C"/>
    <property type="match status" value="1"/>
</dbReference>
<gene>
    <name evidence="7" type="ORF">C4532_08655</name>
</gene>
<dbReference type="AlphaFoldDB" id="A0A419EZR1"/>
<keyword evidence="3" id="KW-0560">Oxidoreductase</keyword>
<evidence type="ECO:0000256" key="4">
    <source>
        <dbReference type="PIRSR" id="PIRSR000171-1"/>
    </source>
</evidence>
<dbReference type="Pfam" id="PF00890">
    <property type="entry name" value="FAD_binding_2"/>
    <property type="match status" value="1"/>
</dbReference>
<name>A0A419EZR1_9BACT</name>
<feature type="active site" description="Proton acceptor" evidence="4">
    <location>
        <position position="278"/>
    </location>
</feature>
<dbReference type="Proteomes" id="UP000285961">
    <property type="component" value="Unassembled WGS sequence"/>
</dbReference>
<proteinExistence type="predicted"/>